<evidence type="ECO:0000256" key="2">
    <source>
        <dbReference type="ARBA" id="ARBA00034247"/>
    </source>
</evidence>
<keyword evidence="3" id="KW-0812">Transmembrane</keyword>
<keyword evidence="6" id="KW-1185">Reference proteome</keyword>
<name>A0ABP3WVZ7_9ALTE</name>
<dbReference type="NCBIfam" id="TIGR00254">
    <property type="entry name" value="GGDEF"/>
    <property type="match status" value="1"/>
</dbReference>
<evidence type="ECO:0000259" key="4">
    <source>
        <dbReference type="PROSITE" id="PS50887"/>
    </source>
</evidence>
<keyword evidence="3" id="KW-0472">Membrane</keyword>
<dbReference type="SMART" id="SM00062">
    <property type="entry name" value="PBPb"/>
    <property type="match status" value="1"/>
</dbReference>
<dbReference type="EC" id="2.7.7.65" evidence="1"/>
<comment type="caution">
    <text evidence="5">The sequence shown here is derived from an EMBL/GenBank/DDBJ whole genome shotgun (WGS) entry which is preliminary data.</text>
</comment>
<dbReference type="InterPro" id="IPR043128">
    <property type="entry name" value="Rev_trsase/Diguanyl_cyclase"/>
</dbReference>
<evidence type="ECO:0000256" key="3">
    <source>
        <dbReference type="SAM" id="Phobius"/>
    </source>
</evidence>
<dbReference type="CDD" id="cd13708">
    <property type="entry name" value="PBP2_BvgS_like_1"/>
    <property type="match status" value="1"/>
</dbReference>
<dbReference type="SUPFAM" id="SSF55073">
    <property type="entry name" value="Nucleotide cyclase"/>
    <property type="match status" value="1"/>
</dbReference>
<evidence type="ECO:0000313" key="6">
    <source>
        <dbReference type="Proteomes" id="UP001500359"/>
    </source>
</evidence>
<dbReference type="Gene3D" id="3.30.70.270">
    <property type="match status" value="1"/>
</dbReference>
<dbReference type="InterPro" id="IPR029787">
    <property type="entry name" value="Nucleotide_cyclase"/>
</dbReference>
<dbReference type="PANTHER" id="PTHR45138">
    <property type="entry name" value="REGULATORY COMPONENTS OF SENSORY TRANSDUCTION SYSTEM"/>
    <property type="match status" value="1"/>
</dbReference>
<keyword evidence="3" id="KW-1133">Transmembrane helix</keyword>
<accession>A0ABP3WVZ7</accession>
<dbReference type="SMART" id="SM00267">
    <property type="entry name" value="GGDEF"/>
    <property type="match status" value="1"/>
</dbReference>
<dbReference type="Proteomes" id="UP001500359">
    <property type="component" value="Unassembled WGS sequence"/>
</dbReference>
<dbReference type="InterPro" id="IPR001638">
    <property type="entry name" value="Solute-binding_3/MltF_N"/>
</dbReference>
<dbReference type="PROSITE" id="PS50887">
    <property type="entry name" value="GGDEF"/>
    <property type="match status" value="1"/>
</dbReference>
<dbReference type="CDD" id="cd01949">
    <property type="entry name" value="GGDEF"/>
    <property type="match status" value="1"/>
</dbReference>
<dbReference type="PANTHER" id="PTHR45138:SF9">
    <property type="entry name" value="DIGUANYLATE CYCLASE DGCM-RELATED"/>
    <property type="match status" value="1"/>
</dbReference>
<dbReference type="SUPFAM" id="SSF53850">
    <property type="entry name" value="Periplasmic binding protein-like II"/>
    <property type="match status" value="1"/>
</dbReference>
<dbReference type="EMBL" id="BAAAFD010000006">
    <property type="protein sequence ID" value="GAA0857307.1"/>
    <property type="molecule type" value="Genomic_DNA"/>
</dbReference>
<comment type="catalytic activity">
    <reaction evidence="2">
        <text>2 GTP = 3',3'-c-di-GMP + 2 diphosphate</text>
        <dbReference type="Rhea" id="RHEA:24898"/>
        <dbReference type="ChEBI" id="CHEBI:33019"/>
        <dbReference type="ChEBI" id="CHEBI:37565"/>
        <dbReference type="ChEBI" id="CHEBI:58805"/>
        <dbReference type="EC" id="2.7.7.65"/>
    </reaction>
</comment>
<dbReference type="Pfam" id="PF00497">
    <property type="entry name" value="SBP_bac_3"/>
    <property type="match status" value="1"/>
</dbReference>
<gene>
    <name evidence="5" type="ORF">GCM10009114_22550</name>
</gene>
<protein>
    <recommendedName>
        <fullName evidence="1">diguanylate cyclase</fullName>
        <ecNumber evidence="1">2.7.7.65</ecNumber>
    </recommendedName>
</protein>
<dbReference type="Pfam" id="PF00990">
    <property type="entry name" value="GGDEF"/>
    <property type="match status" value="1"/>
</dbReference>
<dbReference type="Gene3D" id="3.40.190.10">
    <property type="entry name" value="Periplasmic binding protein-like II"/>
    <property type="match status" value="2"/>
</dbReference>
<evidence type="ECO:0000256" key="1">
    <source>
        <dbReference type="ARBA" id="ARBA00012528"/>
    </source>
</evidence>
<evidence type="ECO:0000313" key="5">
    <source>
        <dbReference type="EMBL" id="GAA0857307.1"/>
    </source>
</evidence>
<dbReference type="InterPro" id="IPR050469">
    <property type="entry name" value="Diguanylate_Cyclase"/>
</dbReference>
<feature type="transmembrane region" description="Helical" evidence="3">
    <location>
        <begin position="242"/>
        <end position="259"/>
    </location>
</feature>
<dbReference type="InterPro" id="IPR000160">
    <property type="entry name" value="GGDEF_dom"/>
</dbReference>
<proteinExistence type="predicted"/>
<organism evidence="5 6">
    <name type="scientific">Aliiglaciecola litoralis</name>
    <dbReference type="NCBI Taxonomy" id="582857"/>
    <lineage>
        <taxon>Bacteria</taxon>
        <taxon>Pseudomonadati</taxon>
        <taxon>Pseudomonadota</taxon>
        <taxon>Gammaproteobacteria</taxon>
        <taxon>Alteromonadales</taxon>
        <taxon>Alteromonadaceae</taxon>
        <taxon>Aliiglaciecola</taxon>
    </lineage>
</organism>
<reference evidence="6" key="1">
    <citation type="journal article" date="2019" name="Int. J. Syst. Evol. Microbiol.">
        <title>The Global Catalogue of Microorganisms (GCM) 10K type strain sequencing project: providing services to taxonomists for standard genome sequencing and annotation.</title>
        <authorList>
            <consortium name="The Broad Institute Genomics Platform"/>
            <consortium name="The Broad Institute Genome Sequencing Center for Infectious Disease"/>
            <person name="Wu L."/>
            <person name="Ma J."/>
        </authorList>
    </citation>
    <scope>NUCLEOTIDE SEQUENCE [LARGE SCALE GENOMIC DNA]</scope>
    <source>
        <strain evidence="6">JCM 15896</strain>
    </source>
</reference>
<sequence>MFGQSPLRYTSPISLTYCVDPDWMPYEAIRVGKHVGLSADYIHLIGKYANIQFNLIETSSWDETLALLKSGDCQVASMLNPSPERESYLAFSKPFFNAENVFVTNSDIPFVAGYGSLQSKRLGLVRNYRHQEYVERYYPELNVTLVESESAGLLALSANEIDVLVGSMLSVARHIQKFGLNELKVSGLAKPHDLLSIGLIKSQTQHLERINTAIDLITESQHVDLFRRWNQMTVVDNTDYRFFYISGAALLLFIALMAWRNFYIVRFNRTLVVKNQLLEDLKVELVEKNTQLEFLSNRDALTSLYNRYFMVQRCEQEIARLNRFKENACLVLYDIDHFKQINDTHGHSLGDKILCELAQVVAREIRQIDIMARWGGEEFLILCPQTDLVAAKALSQRIQSALAKYSFDIIGKLTCSFGIAQYADNESFISWFDRADDAMYRGKKQGRNAIVTANSAPDIVE</sequence>
<feature type="domain" description="GGDEF" evidence="4">
    <location>
        <begin position="326"/>
        <end position="455"/>
    </location>
</feature>